<keyword evidence="6" id="KW-1185">Reference proteome</keyword>
<comment type="cofactor">
    <cofactor evidence="2">
        <name>Zn(2+)</name>
        <dbReference type="ChEBI" id="CHEBI:29105"/>
    </cofactor>
    <text evidence="2">Binds 1 zinc ion per subunit.</text>
</comment>
<feature type="binding site" evidence="2">
    <location>
        <position position="276"/>
    </location>
    <ligand>
        <name>Zn(2+)</name>
        <dbReference type="ChEBI" id="CHEBI:29105"/>
    </ligand>
</feature>
<dbReference type="Gene3D" id="1.10.40.50">
    <property type="entry name" value="Probable gtpase engc, domain 3"/>
    <property type="match status" value="1"/>
</dbReference>
<accession>A0ABS7YHY0</accession>
<keyword evidence="2" id="KW-0547">Nucleotide-binding</keyword>
<keyword evidence="2" id="KW-0342">GTP-binding</keyword>
<feature type="binding site" evidence="2">
    <location>
        <position position="283"/>
    </location>
    <ligand>
        <name>Zn(2+)</name>
        <dbReference type="ChEBI" id="CHEBI:29105"/>
    </ligand>
</feature>
<dbReference type="PANTHER" id="PTHR32120:SF10">
    <property type="entry name" value="SMALL RIBOSOMAL SUBUNIT BIOGENESIS GTPASE RSGA"/>
    <property type="match status" value="1"/>
</dbReference>
<reference evidence="5 6" key="1">
    <citation type="submission" date="2021-07" db="EMBL/GenBank/DDBJ databases">
        <title>Characterization of Violacein-producing bacteria and related species.</title>
        <authorList>
            <person name="Wilson H.S."/>
            <person name="De Leon M.E."/>
        </authorList>
    </citation>
    <scope>NUCLEOTIDE SEQUENCE [LARGE SCALE GENOMIC DNA]</scope>
    <source>
        <strain evidence="5 6">HSC-2F05</strain>
    </source>
</reference>
<dbReference type="SUPFAM" id="SSF52540">
    <property type="entry name" value="P-loop containing nucleoside triphosphate hydrolases"/>
    <property type="match status" value="1"/>
</dbReference>
<dbReference type="InterPro" id="IPR027417">
    <property type="entry name" value="P-loop_NTPase"/>
</dbReference>
<evidence type="ECO:0000259" key="4">
    <source>
        <dbReference type="PROSITE" id="PS50936"/>
    </source>
</evidence>
<evidence type="ECO:0000256" key="3">
    <source>
        <dbReference type="SAM" id="MobiDB-lite"/>
    </source>
</evidence>
<feature type="domain" description="EngC GTPase" evidence="4">
    <location>
        <begin position="104"/>
        <end position="251"/>
    </location>
</feature>
<dbReference type="Pfam" id="PF03193">
    <property type="entry name" value="RsgA_GTPase"/>
    <property type="match status" value="1"/>
</dbReference>
<feature type="binding site" evidence="2">
    <location>
        <begin position="143"/>
        <end position="146"/>
    </location>
    <ligand>
        <name>GTP</name>
        <dbReference type="ChEBI" id="CHEBI:37565"/>
    </ligand>
</feature>
<dbReference type="PANTHER" id="PTHR32120">
    <property type="entry name" value="SMALL RIBOSOMAL SUBUNIT BIOGENESIS GTPASE RSGA"/>
    <property type="match status" value="1"/>
</dbReference>
<dbReference type="Gene3D" id="3.40.50.300">
    <property type="entry name" value="P-loop containing nucleotide triphosphate hydrolases"/>
    <property type="match status" value="1"/>
</dbReference>
<organism evidence="5 6">
    <name type="scientific">Massilia hydrophila</name>
    <dbReference type="NCBI Taxonomy" id="3044279"/>
    <lineage>
        <taxon>Bacteria</taxon>
        <taxon>Pseudomonadati</taxon>
        <taxon>Pseudomonadota</taxon>
        <taxon>Betaproteobacteria</taxon>
        <taxon>Burkholderiales</taxon>
        <taxon>Oxalobacteraceae</taxon>
        <taxon>Telluria group</taxon>
        <taxon>Massilia</taxon>
    </lineage>
</organism>
<name>A0ABS7YHY0_9BURK</name>
<sequence length="344" mass="37558">MIDLDFPTLHGIGFKQHFVSQLAAAMPRHRLARVTSVQRDGFTLDDGRASFPARCARFVSTGQAVVGDWVLATPGQGDWWIDCTLDAFTRLSRRTPSGSQVLASNVDTALLLMGLDNDFNPRRMERCIALVRACGVEAVMVLTKPDIGSEVEGRSAQLRQRIPGDVPLLSLIPAQQLDTGVLAPWLGAGQTLVLLGSSGVGKSTLTNALTGSLQATGGTRHGDDRGRHTTTARSLHRCPGGACIIDTPGLRAWQPDADEDALARSFDDIAALADQCQFRDCRHESEPGCAVRDVVDADRLQNYRKLLRELRRAEQTALERIAERGKWKVLMKEAKQRGRDKRGG</sequence>
<keyword evidence="2" id="KW-0378">Hydrolase</keyword>
<feature type="binding site" evidence="2">
    <location>
        <position position="281"/>
    </location>
    <ligand>
        <name>Zn(2+)</name>
        <dbReference type="ChEBI" id="CHEBI:29105"/>
    </ligand>
</feature>
<protein>
    <recommendedName>
        <fullName evidence="2">Small ribosomal subunit biogenesis GTPase RsgA</fullName>
        <ecNumber evidence="2">3.6.1.-</ecNumber>
    </recommendedName>
</protein>
<feature type="binding site" evidence="2">
    <location>
        <begin position="196"/>
        <end position="204"/>
    </location>
    <ligand>
        <name>GTP</name>
        <dbReference type="ChEBI" id="CHEBI:37565"/>
    </ligand>
</feature>
<keyword evidence="2" id="KW-0862">Zinc</keyword>
<dbReference type="HAMAP" id="MF_01820">
    <property type="entry name" value="GTPase_RsgA"/>
    <property type="match status" value="1"/>
</dbReference>
<keyword evidence="2" id="KW-0963">Cytoplasm</keyword>
<dbReference type="RefSeq" id="WP_225240131.1">
    <property type="nucleotide sequence ID" value="NZ_JAHYBX010000010.1"/>
</dbReference>
<feature type="binding site" evidence="2">
    <location>
        <position position="289"/>
    </location>
    <ligand>
        <name>Zn(2+)</name>
        <dbReference type="ChEBI" id="CHEBI:29105"/>
    </ligand>
</feature>
<evidence type="ECO:0000256" key="1">
    <source>
        <dbReference type="ARBA" id="ARBA00022517"/>
    </source>
</evidence>
<comment type="subcellular location">
    <subcellularLocation>
        <location evidence="2">Cytoplasm</location>
    </subcellularLocation>
</comment>
<dbReference type="PROSITE" id="PS50936">
    <property type="entry name" value="ENGC_GTPASE"/>
    <property type="match status" value="1"/>
</dbReference>
<comment type="function">
    <text evidence="2">One of several proteins that assist in the late maturation steps of the functional core of the 30S ribosomal subunit. Helps release RbfA from mature subunits. May play a role in the assembly of ribosomal proteins into the subunit. Circularly permuted GTPase that catalyzes slow GTP hydrolysis, GTPase activity is stimulated by the 30S ribosomal subunit.</text>
</comment>
<keyword evidence="2" id="KW-0694">RNA-binding</keyword>
<comment type="subunit">
    <text evidence="2">Monomer. Associates with 30S ribosomal subunit, binds 16S rRNA.</text>
</comment>
<comment type="caution">
    <text evidence="5">The sequence shown here is derived from an EMBL/GenBank/DDBJ whole genome shotgun (WGS) entry which is preliminary data.</text>
</comment>
<dbReference type="EC" id="3.6.1.-" evidence="2"/>
<evidence type="ECO:0000313" key="5">
    <source>
        <dbReference type="EMBL" id="MCA1857945.1"/>
    </source>
</evidence>
<comment type="similarity">
    <text evidence="2">Belongs to the TRAFAC class YlqF/YawG GTPase family. RsgA subfamily.</text>
</comment>
<dbReference type="NCBIfam" id="TIGR00157">
    <property type="entry name" value="ribosome small subunit-dependent GTPase A"/>
    <property type="match status" value="1"/>
</dbReference>
<dbReference type="InterPro" id="IPR004881">
    <property type="entry name" value="Ribosome_biogen_GTPase_RsgA"/>
</dbReference>
<evidence type="ECO:0000313" key="6">
    <source>
        <dbReference type="Proteomes" id="UP001198602"/>
    </source>
</evidence>
<dbReference type="CDD" id="cd01854">
    <property type="entry name" value="YjeQ_EngC"/>
    <property type="match status" value="1"/>
</dbReference>
<dbReference type="InterPro" id="IPR010914">
    <property type="entry name" value="RsgA_GTPase_dom"/>
</dbReference>
<gene>
    <name evidence="2 5" type="primary">rsgA</name>
    <name evidence="5" type="ORF">LE190_18735</name>
</gene>
<keyword evidence="1 2" id="KW-0690">Ribosome biogenesis</keyword>
<keyword evidence="2" id="KW-0699">rRNA-binding</keyword>
<feature type="region of interest" description="Disordered" evidence="3">
    <location>
        <begin position="212"/>
        <end position="233"/>
    </location>
</feature>
<keyword evidence="2" id="KW-0479">Metal-binding</keyword>
<proteinExistence type="inferred from homology"/>
<dbReference type="EMBL" id="JAHYBX010000010">
    <property type="protein sequence ID" value="MCA1857945.1"/>
    <property type="molecule type" value="Genomic_DNA"/>
</dbReference>
<dbReference type="Proteomes" id="UP001198602">
    <property type="component" value="Unassembled WGS sequence"/>
</dbReference>
<evidence type="ECO:0000256" key="2">
    <source>
        <dbReference type="HAMAP-Rule" id="MF_01820"/>
    </source>
</evidence>